<protein>
    <submittedName>
        <fullName evidence="2">Uncharacterized protein</fullName>
    </submittedName>
</protein>
<keyword evidence="3" id="KW-1185">Reference proteome</keyword>
<proteinExistence type="predicted"/>
<accession>A0A1I3UV33</accession>
<keyword evidence="1" id="KW-0812">Transmembrane</keyword>
<feature type="transmembrane region" description="Helical" evidence="1">
    <location>
        <begin position="30"/>
        <end position="47"/>
    </location>
</feature>
<keyword evidence="1" id="KW-1133">Transmembrane helix</keyword>
<gene>
    <name evidence="2" type="ORF">SAMN04487936_10518</name>
</gene>
<organism evidence="2 3">
    <name type="scientific">Halobacillus dabanensis</name>
    <dbReference type="NCBI Taxonomy" id="240302"/>
    <lineage>
        <taxon>Bacteria</taxon>
        <taxon>Bacillati</taxon>
        <taxon>Bacillota</taxon>
        <taxon>Bacilli</taxon>
        <taxon>Bacillales</taxon>
        <taxon>Bacillaceae</taxon>
        <taxon>Halobacillus</taxon>
    </lineage>
</organism>
<dbReference type="EMBL" id="FOSB01000005">
    <property type="protein sequence ID" value="SFJ87008.1"/>
    <property type="molecule type" value="Genomic_DNA"/>
</dbReference>
<dbReference type="Proteomes" id="UP000183557">
    <property type="component" value="Unassembled WGS sequence"/>
</dbReference>
<evidence type="ECO:0000256" key="1">
    <source>
        <dbReference type="SAM" id="Phobius"/>
    </source>
</evidence>
<name>A0A1I3UV33_HALDA</name>
<sequence>MKFAKQIDLLIDLLFLYPEWFMVLENVEVSWIYVLLFFTFFIAFNKYPPLNLRGS</sequence>
<dbReference type="AlphaFoldDB" id="A0A1I3UV33"/>
<evidence type="ECO:0000313" key="2">
    <source>
        <dbReference type="EMBL" id="SFJ87008.1"/>
    </source>
</evidence>
<keyword evidence="1" id="KW-0472">Membrane</keyword>
<evidence type="ECO:0000313" key="3">
    <source>
        <dbReference type="Proteomes" id="UP000183557"/>
    </source>
</evidence>
<reference evidence="3" key="1">
    <citation type="submission" date="2016-10" db="EMBL/GenBank/DDBJ databases">
        <authorList>
            <person name="Varghese N."/>
            <person name="Submissions S."/>
        </authorList>
    </citation>
    <scope>NUCLEOTIDE SEQUENCE [LARGE SCALE GENOMIC DNA]</scope>
    <source>
        <strain evidence="3">CGMCC 1.3704</strain>
    </source>
</reference>